<evidence type="ECO:0000256" key="2">
    <source>
        <dbReference type="ARBA" id="ARBA00022679"/>
    </source>
</evidence>
<dbReference type="InterPro" id="IPR008243">
    <property type="entry name" value="Chorismate_mutase_AroH"/>
</dbReference>
<evidence type="ECO:0000256" key="4">
    <source>
        <dbReference type="ARBA" id="ARBA00022777"/>
    </source>
</evidence>
<dbReference type="Gene3D" id="3.30.1330.40">
    <property type="entry name" value="RutC-like"/>
    <property type="match status" value="1"/>
</dbReference>
<keyword evidence="9" id="KW-0413">Isomerase</keyword>
<dbReference type="SUPFAM" id="SSF55298">
    <property type="entry name" value="YjgF-like"/>
    <property type="match status" value="1"/>
</dbReference>
<protein>
    <recommendedName>
        <fullName evidence="8">Cytidylate kinase</fullName>
        <shortName evidence="8">CK</shortName>
        <ecNumber evidence="8">2.7.4.25</ecNumber>
    </recommendedName>
    <alternativeName>
        <fullName evidence="8">Cytidine monophosphate kinase</fullName>
        <shortName evidence="8">CMP kinase</shortName>
    </alternativeName>
</protein>
<keyword evidence="9" id="KW-0057">Aromatic amino acid biosynthesis</keyword>
<dbReference type="NCBIfam" id="TIGR00017">
    <property type="entry name" value="cmk"/>
    <property type="match status" value="1"/>
</dbReference>
<feature type="domain" description="Cytidylate kinase" evidence="10">
    <location>
        <begin position="119"/>
        <end position="332"/>
    </location>
</feature>
<dbReference type="GO" id="GO:0004106">
    <property type="term" value="F:chorismate mutase activity"/>
    <property type="evidence" value="ECO:0007669"/>
    <property type="project" value="UniProtKB-UniRule"/>
</dbReference>
<dbReference type="EMBL" id="DVHK01000079">
    <property type="protein sequence ID" value="HIR67131.1"/>
    <property type="molecule type" value="Genomic_DNA"/>
</dbReference>
<dbReference type="PROSITE" id="PS51167">
    <property type="entry name" value="CHORISMATE_MUT_1"/>
    <property type="match status" value="1"/>
</dbReference>
<proteinExistence type="inferred from homology"/>
<evidence type="ECO:0000256" key="8">
    <source>
        <dbReference type="HAMAP-Rule" id="MF_00238"/>
    </source>
</evidence>
<dbReference type="InterPro" id="IPR035959">
    <property type="entry name" value="RutC-like_sf"/>
</dbReference>
<evidence type="ECO:0000256" key="7">
    <source>
        <dbReference type="ARBA" id="ARBA00048478"/>
    </source>
</evidence>
<dbReference type="EC" id="2.7.4.25" evidence="8"/>
<dbReference type="Gene3D" id="3.40.50.300">
    <property type="entry name" value="P-loop containing nucleotide triphosphate hydrolases"/>
    <property type="match status" value="1"/>
</dbReference>
<evidence type="ECO:0000259" key="10">
    <source>
        <dbReference type="Pfam" id="PF02224"/>
    </source>
</evidence>
<dbReference type="SUPFAM" id="SSF52540">
    <property type="entry name" value="P-loop containing nucleoside triphosphate hydrolases"/>
    <property type="match status" value="1"/>
</dbReference>
<comment type="similarity">
    <text evidence="1 8">Belongs to the cytidylate kinase family. Type 1 subfamily.</text>
</comment>
<evidence type="ECO:0000256" key="5">
    <source>
        <dbReference type="ARBA" id="ARBA00022840"/>
    </source>
</evidence>
<keyword evidence="5 8" id="KW-0067">ATP-binding</keyword>
<dbReference type="PANTHER" id="PTHR21164:SF0">
    <property type="entry name" value="CHORISMATE MUTASE AROH"/>
    <property type="match status" value="1"/>
</dbReference>
<organism evidence="11 12">
    <name type="scientific">Candidatus Coproplasma avicola</name>
    <dbReference type="NCBI Taxonomy" id="2840744"/>
    <lineage>
        <taxon>Bacteria</taxon>
        <taxon>Bacillati</taxon>
        <taxon>Bacillota</taxon>
        <taxon>Clostridia</taxon>
        <taxon>Eubacteriales</taxon>
        <taxon>Candidatus Coproplasma</taxon>
    </lineage>
</organism>
<feature type="binding site" evidence="8">
    <location>
        <begin position="123"/>
        <end position="131"/>
    </location>
    <ligand>
        <name>ATP</name>
        <dbReference type="ChEBI" id="CHEBI:30616"/>
    </ligand>
</feature>
<dbReference type="HAMAP" id="MF_00238">
    <property type="entry name" value="Cytidyl_kinase_type1"/>
    <property type="match status" value="1"/>
</dbReference>
<evidence type="ECO:0000256" key="1">
    <source>
        <dbReference type="ARBA" id="ARBA00009427"/>
    </source>
</evidence>
<dbReference type="GO" id="GO:0009073">
    <property type="term" value="P:aromatic amino acid family biosynthetic process"/>
    <property type="evidence" value="ECO:0007669"/>
    <property type="project" value="UniProtKB-UniRule"/>
</dbReference>
<gene>
    <name evidence="8" type="primary">cmk</name>
    <name evidence="11" type="ORF">IAB94_03660</name>
</gene>
<accession>A0A9D1J997</accession>
<dbReference type="GO" id="GO:0005524">
    <property type="term" value="F:ATP binding"/>
    <property type="evidence" value="ECO:0007669"/>
    <property type="project" value="UniProtKB-UniRule"/>
</dbReference>
<dbReference type="PANTHER" id="PTHR21164">
    <property type="entry name" value="CHORISMATE MUTASE"/>
    <property type="match status" value="1"/>
</dbReference>
<dbReference type="GO" id="GO:0006220">
    <property type="term" value="P:pyrimidine nucleotide metabolic process"/>
    <property type="evidence" value="ECO:0007669"/>
    <property type="project" value="UniProtKB-UniRule"/>
</dbReference>
<dbReference type="NCBIfam" id="TIGR01796">
    <property type="entry name" value="CM_mono_aroH"/>
    <property type="match status" value="1"/>
</dbReference>
<comment type="catalytic activity">
    <reaction evidence="6 8">
        <text>dCMP + ATP = dCDP + ADP</text>
        <dbReference type="Rhea" id="RHEA:25094"/>
        <dbReference type="ChEBI" id="CHEBI:30616"/>
        <dbReference type="ChEBI" id="CHEBI:57566"/>
        <dbReference type="ChEBI" id="CHEBI:58593"/>
        <dbReference type="ChEBI" id="CHEBI:456216"/>
        <dbReference type="EC" id="2.7.4.25"/>
    </reaction>
</comment>
<dbReference type="CDD" id="cd02185">
    <property type="entry name" value="AroH"/>
    <property type="match status" value="1"/>
</dbReference>
<dbReference type="AlphaFoldDB" id="A0A9D1J997"/>
<comment type="catalytic activity">
    <reaction evidence="9">
        <text>chorismate = prephenate</text>
        <dbReference type="Rhea" id="RHEA:13897"/>
        <dbReference type="ChEBI" id="CHEBI:29748"/>
        <dbReference type="ChEBI" id="CHEBI:29934"/>
        <dbReference type="EC" id="5.4.99.5"/>
    </reaction>
</comment>
<name>A0A9D1J997_9FIRM</name>
<dbReference type="Pfam" id="PF02224">
    <property type="entry name" value="Cytidylate_kin"/>
    <property type="match status" value="1"/>
</dbReference>
<dbReference type="GO" id="GO:0036431">
    <property type="term" value="F:dCMP kinase activity"/>
    <property type="evidence" value="ECO:0007669"/>
    <property type="project" value="InterPro"/>
</dbReference>
<dbReference type="GO" id="GO:0005737">
    <property type="term" value="C:cytoplasm"/>
    <property type="evidence" value="ECO:0007669"/>
    <property type="project" value="UniProtKB-SubCell"/>
</dbReference>
<sequence>MKAIRGATTLSADTPEEVRVKVKELLSQIVKTNELRPDEIICIMLSSTADIRSLYPAKAAREAGFAHCALYSSLEPDMQGSLPLCVRVMLLTESDNAVKHVYLHGARVLRKDISSVINIALDGPAGSGKSTVSKLVAQKLDILSLDTGAMYRAAALKCIRAGADYAEKNQVERVIENIDLRVEYRDGRQLTLLDGEDVSDKIRTAQISMLASYVSAYPFVRNKMVQLQRKIASEVSCILDGRDIGTNVLPGCPYKFYLTASPEVRACRRFEEDRAKGAKLTFEQTLKDINERDAQDKNRAVAPLKCAEDAIVIDTSDMTAEEVANAVCEKIQEKI</sequence>
<keyword evidence="3 8" id="KW-0547">Nucleotide-binding</keyword>
<dbReference type="Proteomes" id="UP000823913">
    <property type="component" value="Unassembled WGS sequence"/>
</dbReference>
<comment type="caution">
    <text evidence="11">The sequence shown here is derived from an EMBL/GenBank/DDBJ whole genome shotgun (WGS) entry which is preliminary data.</text>
</comment>
<keyword evidence="4 8" id="KW-0418">Kinase</keyword>
<reference evidence="11" key="1">
    <citation type="submission" date="2020-10" db="EMBL/GenBank/DDBJ databases">
        <authorList>
            <person name="Gilroy R."/>
        </authorList>
    </citation>
    <scope>NUCLEOTIDE SEQUENCE</scope>
    <source>
        <strain evidence="11">ChiW16-3235</strain>
    </source>
</reference>
<reference evidence="11" key="2">
    <citation type="journal article" date="2021" name="PeerJ">
        <title>Extensive microbial diversity within the chicken gut microbiome revealed by metagenomics and culture.</title>
        <authorList>
            <person name="Gilroy R."/>
            <person name="Ravi A."/>
            <person name="Getino M."/>
            <person name="Pursley I."/>
            <person name="Horton D.L."/>
            <person name="Alikhan N.F."/>
            <person name="Baker D."/>
            <person name="Gharbi K."/>
            <person name="Hall N."/>
            <person name="Watson M."/>
            <person name="Adriaenssens E.M."/>
            <person name="Foster-Nyarko E."/>
            <person name="Jarju S."/>
            <person name="Secka A."/>
            <person name="Antonio M."/>
            <person name="Oren A."/>
            <person name="Chaudhuri R.R."/>
            <person name="La Ragione R."/>
            <person name="Hildebrand F."/>
            <person name="Pallen M.J."/>
        </authorList>
    </citation>
    <scope>NUCLEOTIDE SEQUENCE</scope>
    <source>
        <strain evidence="11">ChiW16-3235</strain>
    </source>
</reference>
<dbReference type="GO" id="GO:0046417">
    <property type="term" value="P:chorismate metabolic process"/>
    <property type="evidence" value="ECO:0007669"/>
    <property type="project" value="TreeGrafter"/>
</dbReference>
<evidence type="ECO:0000313" key="12">
    <source>
        <dbReference type="Proteomes" id="UP000823913"/>
    </source>
</evidence>
<keyword evidence="9" id="KW-0028">Amino-acid biosynthesis</keyword>
<dbReference type="GO" id="GO:0008652">
    <property type="term" value="P:amino acid biosynthetic process"/>
    <property type="evidence" value="ECO:0007669"/>
    <property type="project" value="UniProtKB-UniRule"/>
</dbReference>
<dbReference type="InterPro" id="IPR003136">
    <property type="entry name" value="Cytidylate_kin"/>
</dbReference>
<evidence type="ECO:0000256" key="3">
    <source>
        <dbReference type="ARBA" id="ARBA00022741"/>
    </source>
</evidence>
<evidence type="ECO:0000256" key="9">
    <source>
        <dbReference type="PROSITE-ProRule" id="PRU00514"/>
    </source>
</evidence>
<comment type="subcellular location">
    <subcellularLocation>
        <location evidence="8">Cytoplasm</location>
    </subcellularLocation>
</comment>
<keyword evidence="2 8" id="KW-0808">Transferase</keyword>
<evidence type="ECO:0000313" key="11">
    <source>
        <dbReference type="EMBL" id="HIR67131.1"/>
    </source>
</evidence>
<dbReference type="InterPro" id="IPR027417">
    <property type="entry name" value="P-loop_NTPase"/>
</dbReference>
<evidence type="ECO:0000256" key="6">
    <source>
        <dbReference type="ARBA" id="ARBA00047615"/>
    </source>
</evidence>
<dbReference type="Pfam" id="PF07736">
    <property type="entry name" value="CM_1"/>
    <property type="match status" value="1"/>
</dbReference>
<keyword evidence="8" id="KW-0963">Cytoplasm</keyword>
<dbReference type="CDD" id="cd02020">
    <property type="entry name" value="CMPK"/>
    <property type="match status" value="1"/>
</dbReference>
<comment type="catalytic activity">
    <reaction evidence="7 8">
        <text>CMP + ATP = CDP + ADP</text>
        <dbReference type="Rhea" id="RHEA:11600"/>
        <dbReference type="ChEBI" id="CHEBI:30616"/>
        <dbReference type="ChEBI" id="CHEBI:58069"/>
        <dbReference type="ChEBI" id="CHEBI:60377"/>
        <dbReference type="ChEBI" id="CHEBI:456216"/>
        <dbReference type="EC" id="2.7.4.25"/>
    </reaction>
</comment>
<dbReference type="InterPro" id="IPR011994">
    <property type="entry name" value="Cytidylate_kinase_dom"/>
</dbReference>